<evidence type="ECO:0000313" key="6">
    <source>
        <dbReference type="EMBL" id="SEM42415.1"/>
    </source>
</evidence>
<dbReference type="PANTHER" id="PTHR30537:SF3">
    <property type="entry name" value="TRANSCRIPTIONAL REGULATORY PROTEIN"/>
    <property type="match status" value="1"/>
</dbReference>
<proteinExistence type="inferred from homology"/>
<dbReference type="EMBL" id="FOAP01000016">
    <property type="protein sequence ID" value="SEM42415.1"/>
    <property type="molecule type" value="Genomic_DNA"/>
</dbReference>
<protein>
    <submittedName>
        <fullName evidence="6">ModE molybdate transport repressor domain-containing protein</fullName>
    </submittedName>
</protein>
<evidence type="ECO:0000256" key="3">
    <source>
        <dbReference type="ARBA" id="ARBA00023125"/>
    </source>
</evidence>
<dbReference type="OrthoDB" id="5338251at2"/>
<keyword evidence="7" id="KW-1185">Reference proteome</keyword>
<sequence length="294" mass="31675">MAVQKRSGPLDWEDLRVFVALARAGSLSAAARVLKVSHATVGRRIAALEETLGRTLFDRHSGGYSLTTEGDEVLELAAGMDERALAIMRRAGREAGLTGTVRVTATETLAELILIPCMAEFHRRHPGITLEVLIDPRSLSLAKREADVAVRLARPKAGALVTRRLASLGYGVYVAPGGDTSAWVGFVDSYAHLPEAQWLARHAAGERVVLRANTLLAQVSAARAGFGKALLPRWYAEQEGGLVPVPSPAPPPVREAWLVVHRDLKDVPRVRALIEAVVAAFEAKRERLGPGGSW</sequence>
<comment type="similarity">
    <text evidence="1">Belongs to the LysR transcriptional regulatory family.</text>
</comment>
<dbReference type="Gene3D" id="3.40.190.290">
    <property type="match status" value="2"/>
</dbReference>
<dbReference type="Proteomes" id="UP000182719">
    <property type="component" value="Unassembled WGS sequence"/>
</dbReference>
<feature type="domain" description="HTH lysR-type" evidence="5">
    <location>
        <begin position="10"/>
        <end position="67"/>
    </location>
</feature>
<dbReference type="Pfam" id="PF00126">
    <property type="entry name" value="HTH_1"/>
    <property type="match status" value="1"/>
</dbReference>
<gene>
    <name evidence="6" type="ORF">SAMN05444354_116142</name>
</gene>
<name>A0A1H7Y8Z4_STIAU</name>
<keyword evidence="4" id="KW-0804">Transcription</keyword>
<dbReference type="Pfam" id="PF03466">
    <property type="entry name" value="LysR_substrate"/>
    <property type="match status" value="1"/>
</dbReference>
<organism evidence="6 7">
    <name type="scientific">Stigmatella aurantiaca</name>
    <dbReference type="NCBI Taxonomy" id="41"/>
    <lineage>
        <taxon>Bacteria</taxon>
        <taxon>Pseudomonadati</taxon>
        <taxon>Myxococcota</taxon>
        <taxon>Myxococcia</taxon>
        <taxon>Myxococcales</taxon>
        <taxon>Cystobacterineae</taxon>
        <taxon>Archangiaceae</taxon>
        <taxon>Stigmatella</taxon>
    </lineage>
</organism>
<reference evidence="7" key="1">
    <citation type="submission" date="2016-10" db="EMBL/GenBank/DDBJ databases">
        <authorList>
            <person name="Varghese N."/>
            <person name="Submissions S."/>
        </authorList>
    </citation>
    <scope>NUCLEOTIDE SEQUENCE [LARGE SCALE GENOMIC DNA]</scope>
    <source>
        <strain evidence="7">DSM 17044</strain>
    </source>
</reference>
<dbReference type="Gene3D" id="1.10.10.10">
    <property type="entry name" value="Winged helix-like DNA-binding domain superfamily/Winged helix DNA-binding domain"/>
    <property type="match status" value="1"/>
</dbReference>
<evidence type="ECO:0000313" key="7">
    <source>
        <dbReference type="Proteomes" id="UP000182719"/>
    </source>
</evidence>
<dbReference type="GO" id="GO:0006351">
    <property type="term" value="P:DNA-templated transcription"/>
    <property type="evidence" value="ECO:0007669"/>
    <property type="project" value="TreeGrafter"/>
</dbReference>
<evidence type="ECO:0000256" key="1">
    <source>
        <dbReference type="ARBA" id="ARBA00009437"/>
    </source>
</evidence>
<dbReference type="PANTHER" id="PTHR30537">
    <property type="entry name" value="HTH-TYPE TRANSCRIPTIONAL REGULATOR"/>
    <property type="match status" value="1"/>
</dbReference>
<dbReference type="InterPro" id="IPR000847">
    <property type="entry name" value="LysR_HTH_N"/>
</dbReference>
<dbReference type="InterPro" id="IPR058163">
    <property type="entry name" value="LysR-type_TF_proteobact-type"/>
</dbReference>
<dbReference type="InterPro" id="IPR005119">
    <property type="entry name" value="LysR_subst-bd"/>
</dbReference>
<evidence type="ECO:0000256" key="4">
    <source>
        <dbReference type="ARBA" id="ARBA00023163"/>
    </source>
</evidence>
<dbReference type="SUPFAM" id="SSF53850">
    <property type="entry name" value="Periplasmic binding protein-like II"/>
    <property type="match status" value="1"/>
</dbReference>
<dbReference type="SUPFAM" id="SSF46785">
    <property type="entry name" value="Winged helix' DNA-binding domain"/>
    <property type="match status" value="1"/>
</dbReference>
<evidence type="ECO:0000256" key="2">
    <source>
        <dbReference type="ARBA" id="ARBA00023015"/>
    </source>
</evidence>
<dbReference type="InterPro" id="IPR036390">
    <property type="entry name" value="WH_DNA-bd_sf"/>
</dbReference>
<dbReference type="PROSITE" id="PS50931">
    <property type="entry name" value="HTH_LYSR"/>
    <property type="match status" value="1"/>
</dbReference>
<dbReference type="InterPro" id="IPR036388">
    <property type="entry name" value="WH-like_DNA-bd_sf"/>
</dbReference>
<dbReference type="GO" id="GO:0003700">
    <property type="term" value="F:DNA-binding transcription factor activity"/>
    <property type="evidence" value="ECO:0007669"/>
    <property type="project" value="InterPro"/>
</dbReference>
<keyword evidence="3" id="KW-0238">DNA-binding</keyword>
<dbReference type="AlphaFoldDB" id="A0A1H7Y8Z4"/>
<dbReference type="GO" id="GO:0043565">
    <property type="term" value="F:sequence-specific DNA binding"/>
    <property type="evidence" value="ECO:0007669"/>
    <property type="project" value="TreeGrafter"/>
</dbReference>
<accession>A0A1H7Y8Z4</accession>
<evidence type="ECO:0000259" key="5">
    <source>
        <dbReference type="PROSITE" id="PS50931"/>
    </source>
</evidence>
<keyword evidence="2" id="KW-0805">Transcription regulation</keyword>